<organism evidence="1">
    <name type="scientific">viral metagenome</name>
    <dbReference type="NCBI Taxonomy" id="1070528"/>
    <lineage>
        <taxon>unclassified sequences</taxon>
        <taxon>metagenomes</taxon>
        <taxon>organismal metagenomes</taxon>
    </lineage>
</organism>
<reference evidence="1" key="1">
    <citation type="journal article" date="2020" name="Nature">
        <title>Giant virus diversity and host interactions through global metagenomics.</title>
        <authorList>
            <person name="Schulz F."/>
            <person name="Roux S."/>
            <person name="Paez-Espino D."/>
            <person name="Jungbluth S."/>
            <person name="Walsh D.A."/>
            <person name="Denef V.J."/>
            <person name="McMahon K.D."/>
            <person name="Konstantinidis K.T."/>
            <person name="Eloe-Fadrosh E.A."/>
            <person name="Kyrpides N.C."/>
            <person name="Woyke T."/>
        </authorList>
    </citation>
    <scope>NUCLEOTIDE SEQUENCE</scope>
    <source>
        <strain evidence="1">GVMAG-M-3300023184-177</strain>
    </source>
</reference>
<proteinExistence type="predicted"/>
<sequence length="115" mass="13879">MLLYNSILKINKKYYLPCWMLYMDLIETQNNPEKIHFYDWDSLENNSLINQINIYKNDMDKNMNNIIKLVEECIIIITNEYEYYNIEDNEITIDLGLVKCPDCHELIDIYGYCNC</sequence>
<accession>A0A6C0HV46</accession>
<protein>
    <submittedName>
        <fullName evidence="1">Uncharacterized protein</fullName>
    </submittedName>
</protein>
<evidence type="ECO:0000313" key="1">
    <source>
        <dbReference type="EMBL" id="QHT84344.1"/>
    </source>
</evidence>
<name>A0A6C0HV46_9ZZZZ</name>
<dbReference type="EMBL" id="MN740017">
    <property type="protein sequence ID" value="QHT84344.1"/>
    <property type="molecule type" value="Genomic_DNA"/>
</dbReference>
<dbReference type="AlphaFoldDB" id="A0A6C0HV46"/>